<evidence type="ECO:0000256" key="2">
    <source>
        <dbReference type="ARBA" id="ARBA00023015"/>
    </source>
</evidence>
<name>A0A8C1NAZ4_CYPCA</name>
<feature type="compositionally biased region" description="Pro residues" evidence="7">
    <location>
        <begin position="105"/>
        <end position="116"/>
    </location>
</feature>
<protein>
    <submittedName>
        <fullName evidence="9">Ligand dependent nuclear receptor corepressor like</fullName>
    </submittedName>
</protein>
<feature type="DNA-binding region" description="H-T-H motif" evidence="6">
    <location>
        <begin position="528"/>
        <end position="548"/>
    </location>
</feature>
<evidence type="ECO:0000256" key="6">
    <source>
        <dbReference type="PROSITE-ProRule" id="PRU00320"/>
    </source>
</evidence>
<dbReference type="OMA" id="SLQYETH"/>
<feature type="region of interest" description="Disordered" evidence="7">
    <location>
        <begin position="550"/>
        <end position="588"/>
    </location>
</feature>
<dbReference type="SUPFAM" id="SSF46689">
    <property type="entry name" value="Homeodomain-like"/>
    <property type="match status" value="2"/>
</dbReference>
<comment type="subcellular location">
    <subcellularLocation>
        <location evidence="1 6">Nucleus</location>
    </subcellularLocation>
</comment>
<evidence type="ECO:0000256" key="4">
    <source>
        <dbReference type="ARBA" id="ARBA00023163"/>
    </source>
</evidence>
<keyword evidence="2" id="KW-0805">Transcription regulation</keyword>
<evidence type="ECO:0000256" key="3">
    <source>
        <dbReference type="ARBA" id="ARBA00023125"/>
    </source>
</evidence>
<evidence type="ECO:0000259" key="8">
    <source>
        <dbReference type="PROSITE" id="PS50960"/>
    </source>
</evidence>
<dbReference type="PROSITE" id="PS50960">
    <property type="entry name" value="HTH_PSQ"/>
    <property type="match status" value="1"/>
</dbReference>
<accession>A0A8C1NAZ4</accession>
<feature type="compositionally biased region" description="Basic residues" evidence="7">
    <location>
        <begin position="497"/>
        <end position="506"/>
    </location>
</feature>
<proteinExistence type="predicted"/>
<dbReference type="GO" id="GO:0003677">
    <property type="term" value="F:DNA binding"/>
    <property type="evidence" value="ECO:0007669"/>
    <property type="project" value="UniProtKB-UniRule"/>
</dbReference>
<feature type="domain" description="HTH psq-type" evidence="8">
    <location>
        <begin position="500"/>
        <end position="552"/>
    </location>
</feature>
<dbReference type="GO" id="GO:0006357">
    <property type="term" value="P:regulation of transcription by RNA polymerase II"/>
    <property type="evidence" value="ECO:0007669"/>
    <property type="project" value="TreeGrafter"/>
</dbReference>
<reference evidence="9" key="1">
    <citation type="submission" date="2025-08" db="UniProtKB">
        <authorList>
            <consortium name="Ensembl"/>
        </authorList>
    </citation>
    <scope>IDENTIFICATION</scope>
</reference>
<dbReference type="PANTHER" id="PTHR21545">
    <property type="entry name" value="TRANSCRIPTION FACTOR MLR1/2"/>
    <property type="match status" value="1"/>
</dbReference>
<dbReference type="FunFam" id="1.10.10.60:FF:000019">
    <property type="entry name" value="Ligand-dependent corepressor isoform 1"/>
    <property type="match status" value="1"/>
</dbReference>
<dbReference type="Proteomes" id="UP000694427">
    <property type="component" value="Unplaced"/>
</dbReference>
<feature type="region of interest" description="Disordered" evidence="7">
    <location>
        <begin position="102"/>
        <end position="121"/>
    </location>
</feature>
<evidence type="ECO:0000256" key="1">
    <source>
        <dbReference type="ARBA" id="ARBA00004123"/>
    </source>
</evidence>
<evidence type="ECO:0000313" key="10">
    <source>
        <dbReference type="Proteomes" id="UP000694427"/>
    </source>
</evidence>
<dbReference type="Pfam" id="PF05225">
    <property type="entry name" value="HTH_psq"/>
    <property type="match status" value="2"/>
</dbReference>
<organism evidence="9 10">
    <name type="scientific">Cyprinus carpio</name>
    <name type="common">Common carp</name>
    <dbReference type="NCBI Taxonomy" id="7962"/>
    <lineage>
        <taxon>Eukaryota</taxon>
        <taxon>Metazoa</taxon>
        <taxon>Chordata</taxon>
        <taxon>Craniata</taxon>
        <taxon>Vertebrata</taxon>
        <taxon>Euteleostomi</taxon>
        <taxon>Actinopterygii</taxon>
        <taxon>Neopterygii</taxon>
        <taxon>Teleostei</taxon>
        <taxon>Ostariophysi</taxon>
        <taxon>Cypriniformes</taxon>
        <taxon>Cyprinidae</taxon>
        <taxon>Cyprininae</taxon>
        <taxon>Cyprinus</taxon>
    </lineage>
</organism>
<feature type="region of interest" description="Disordered" evidence="7">
    <location>
        <begin position="377"/>
        <end position="397"/>
    </location>
</feature>
<feature type="compositionally biased region" description="Polar residues" evidence="7">
    <location>
        <begin position="385"/>
        <end position="394"/>
    </location>
</feature>
<dbReference type="InterPro" id="IPR007889">
    <property type="entry name" value="HTH_Psq"/>
</dbReference>
<feature type="region of interest" description="Disordered" evidence="7">
    <location>
        <begin position="481"/>
        <end position="507"/>
    </location>
</feature>
<keyword evidence="5 6" id="KW-0539">Nucleus</keyword>
<dbReference type="Gene3D" id="1.10.10.60">
    <property type="entry name" value="Homeodomain-like"/>
    <property type="match status" value="2"/>
</dbReference>
<evidence type="ECO:0000313" key="9">
    <source>
        <dbReference type="Ensembl" id="ENSCCRP00010089114.1"/>
    </source>
</evidence>
<keyword evidence="4" id="KW-0804">Transcription</keyword>
<evidence type="ECO:0000256" key="7">
    <source>
        <dbReference type="SAM" id="MobiDB-lite"/>
    </source>
</evidence>
<dbReference type="PANTHER" id="PTHR21545:SF10">
    <property type="entry name" value="LIGAND-DEPENDENT NUCLEAR RECEPTOR COREPRESSOR-LIKE PROTEIN"/>
    <property type="match status" value="1"/>
</dbReference>
<keyword evidence="10" id="KW-1185">Reference proteome</keyword>
<evidence type="ECO:0000256" key="5">
    <source>
        <dbReference type="ARBA" id="ARBA00023242"/>
    </source>
</evidence>
<keyword evidence="3 6" id="KW-0238">DNA-binding</keyword>
<sequence length="588" mass="64709">MATQCRSSRCTAERKGFRRELDSWRHKLIHCVGLDTVENVKASDVFKGFESILEGIYGPRLLQDLNIFDECEPETVDDWSMNANCSFCNLQLEKLNDHPAVAVPGSPPPAETPPPQGLSTSDKLQCQADRFLNAIFRKKEFPQSCDPSVPLVAQELMRKMIRRFALEYACKSQAHEGLNGLSDNSELLSHQLDRDGPLDLTISRASQALQVGVLDLSKKNTSAENQTTQRKFSGRPIREDYLDRSSEFAEGLLSKALKDIQSGSLHIHKAAILYGIPQKTLQFQTEALLPEWKAGEPSIFGDSGKGTEVVCPTNDTRLVLQKVAAWARSQSEQSELRKCKFTSPEHTELKFPAAVTASSYLHHLTSQRMVSKLREQNDGPFASTEPATSPQSPATGPAVHIRVPQVRFSAQPKAQLDLAGLVDAVYQANKASDGSTAFHKLKTILPKQGLMESHSGLESRLLQGDLPPLCLNIKNGSVGGSVTGSMVDSGDDDRRDKQPRKKRGRYRQYDHDILEEAISMVISGKMSVSKAQGVYGVPHSTLEYKVKERTGMLKTPPKKKLRLAEAATSGSGKSGTTTNASYTAYKQS</sequence>
<dbReference type="GO" id="GO:0005634">
    <property type="term" value="C:nucleus"/>
    <property type="evidence" value="ECO:0007669"/>
    <property type="project" value="UniProtKB-SubCell"/>
</dbReference>
<dbReference type="Ensembl" id="ENSCCRT00010098796.1">
    <property type="protein sequence ID" value="ENSCCRP00010089114.1"/>
    <property type="gene ID" value="ENSCCRG00010038941.1"/>
</dbReference>
<dbReference type="InterPro" id="IPR009057">
    <property type="entry name" value="Homeodomain-like_sf"/>
</dbReference>
<dbReference type="AlphaFoldDB" id="A0A8C1NAZ4"/>
<reference evidence="9" key="2">
    <citation type="submission" date="2025-09" db="UniProtKB">
        <authorList>
            <consortium name="Ensembl"/>
        </authorList>
    </citation>
    <scope>IDENTIFICATION</scope>
</reference>
<feature type="compositionally biased region" description="Low complexity" evidence="7">
    <location>
        <begin position="564"/>
        <end position="581"/>
    </location>
</feature>